<evidence type="ECO:0000256" key="2">
    <source>
        <dbReference type="ARBA" id="ARBA00022734"/>
    </source>
</evidence>
<dbReference type="GO" id="GO:0030246">
    <property type="term" value="F:carbohydrate binding"/>
    <property type="evidence" value="ECO:0007669"/>
    <property type="project" value="UniProtKB-KW"/>
</dbReference>
<dbReference type="KEGG" id="pcw:110218774"/>
<dbReference type="Proteomes" id="UP000515140">
    <property type="component" value="Unplaced"/>
</dbReference>
<dbReference type="InterPro" id="IPR052309">
    <property type="entry name" value="C-type_Lectin_Domain_Fam1"/>
</dbReference>
<dbReference type="CDD" id="cd03593">
    <property type="entry name" value="CLECT_NK_receptors_like"/>
    <property type="match status" value="1"/>
</dbReference>
<dbReference type="PANTHER" id="PTHR46490:SF2">
    <property type="entry name" value="C-TYPE LECTIN DOMAIN FAMILY 1 MEMBER B"/>
    <property type="match status" value="1"/>
</dbReference>
<reference evidence="8" key="1">
    <citation type="submission" date="2025-08" db="UniProtKB">
        <authorList>
            <consortium name="RefSeq"/>
        </authorList>
    </citation>
    <scope>IDENTIFICATION</scope>
    <source>
        <tissue evidence="8">Spleen</tissue>
    </source>
</reference>
<accession>A0A6P5LH03</accession>
<keyword evidence="2" id="KW-0430">Lectin</keyword>
<gene>
    <name evidence="8" type="primary">LOC110218774</name>
</gene>
<dbReference type="PANTHER" id="PTHR46490">
    <property type="entry name" value="C-TYPE LECTIN DOMAIN FAMILY 12 MEMBER A-RELATED"/>
    <property type="match status" value="1"/>
</dbReference>
<dbReference type="AlphaFoldDB" id="A0A6P5LH03"/>
<evidence type="ECO:0000256" key="1">
    <source>
        <dbReference type="ARBA" id="ARBA00004167"/>
    </source>
</evidence>
<dbReference type="RefSeq" id="XP_020857397.1">
    <property type="nucleotide sequence ID" value="XM_021001738.1"/>
</dbReference>
<dbReference type="InterPro" id="IPR001304">
    <property type="entry name" value="C-type_lectin-like"/>
</dbReference>
<dbReference type="GO" id="GO:0030220">
    <property type="term" value="P:platelet formation"/>
    <property type="evidence" value="ECO:0007669"/>
    <property type="project" value="TreeGrafter"/>
</dbReference>
<feature type="domain" description="C-type lectin" evidence="6">
    <location>
        <begin position="109"/>
        <end position="216"/>
    </location>
</feature>
<dbReference type="GO" id="GO:0005886">
    <property type="term" value="C:plasma membrane"/>
    <property type="evidence" value="ECO:0007669"/>
    <property type="project" value="TreeGrafter"/>
</dbReference>
<comment type="subcellular location">
    <subcellularLocation>
        <location evidence="1">Membrane</location>
        <topology evidence="1">Single-pass membrane protein</topology>
    </subcellularLocation>
</comment>
<evidence type="ECO:0000313" key="8">
    <source>
        <dbReference type="RefSeq" id="XP_020857397.1"/>
    </source>
</evidence>
<dbReference type="GO" id="GO:0007165">
    <property type="term" value="P:signal transduction"/>
    <property type="evidence" value="ECO:0007669"/>
    <property type="project" value="Ensembl"/>
</dbReference>
<organism evidence="7 8">
    <name type="scientific">Phascolarctos cinereus</name>
    <name type="common">Koala</name>
    <dbReference type="NCBI Taxonomy" id="38626"/>
    <lineage>
        <taxon>Eukaryota</taxon>
        <taxon>Metazoa</taxon>
        <taxon>Chordata</taxon>
        <taxon>Craniata</taxon>
        <taxon>Vertebrata</taxon>
        <taxon>Euteleostomi</taxon>
        <taxon>Mammalia</taxon>
        <taxon>Metatheria</taxon>
        <taxon>Diprotodontia</taxon>
        <taxon>Phascolarctidae</taxon>
        <taxon>Phascolarctos</taxon>
    </lineage>
</organism>
<dbReference type="OMA" id="CKNKHYL"/>
<evidence type="ECO:0000256" key="5">
    <source>
        <dbReference type="SAM" id="Phobius"/>
    </source>
</evidence>
<keyword evidence="5" id="KW-0472">Membrane</keyword>
<keyword evidence="4" id="KW-0325">Glycoprotein</keyword>
<feature type="transmembrane region" description="Helical" evidence="5">
    <location>
        <begin position="36"/>
        <end position="57"/>
    </location>
</feature>
<dbReference type="PROSITE" id="PS50041">
    <property type="entry name" value="C_TYPE_LECTIN_2"/>
    <property type="match status" value="1"/>
</dbReference>
<dbReference type="FunCoup" id="A0A6P5LH03">
    <property type="interactions" value="197"/>
</dbReference>
<keyword evidence="7" id="KW-1185">Reference proteome</keyword>
<dbReference type="InterPro" id="IPR016187">
    <property type="entry name" value="CTDL_fold"/>
</dbReference>
<evidence type="ECO:0000313" key="7">
    <source>
        <dbReference type="Proteomes" id="UP000515140"/>
    </source>
</evidence>
<dbReference type="SMART" id="SM00034">
    <property type="entry name" value="CLECT"/>
    <property type="match status" value="1"/>
</dbReference>
<dbReference type="InParanoid" id="A0A6P5LH03"/>
<dbReference type="GO" id="GO:0004888">
    <property type="term" value="F:transmembrane signaling receptor activity"/>
    <property type="evidence" value="ECO:0007669"/>
    <property type="project" value="Ensembl"/>
</dbReference>
<keyword evidence="3" id="KW-1015">Disulfide bond</keyword>
<protein>
    <submittedName>
        <fullName evidence="8">C-type lectin domain family 1 member B-like isoform X1</fullName>
    </submittedName>
</protein>
<name>A0A6P5LH03_PHACI</name>
<dbReference type="GeneID" id="110218774"/>
<dbReference type="InterPro" id="IPR016186">
    <property type="entry name" value="C-type_lectin-like/link_sf"/>
</dbReference>
<proteinExistence type="predicted"/>
<dbReference type="SUPFAM" id="SSF56436">
    <property type="entry name" value="C-type lectin-like"/>
    <property type="match status" value="1"/>
</dbReference>
<dbReference type="Pfam" id="PF00059">
    <property type="entry name" value="Lectin_C"/>
    <property type="match status" value="1"/>
</dbReference>
<evidence type="ECO:0000259" key="6">
    <source>
        <dbReference type="PROSITE" id="PS50041"/>
    </source>
</evidence>
<dbReference type="Gene3D" id="3.10.100.10">
    <property type="entry name" value="Mannose-Binding Protein A, subunit A"/>
    <property type="match status" value="1"/>
</dbReference>
<keyword evidence="5" id="KW-0812">Transmembrane</keyword>
<evidence type="ECO:0000256" key="4">
    <source>
        <dbReference type="ARBA" id="ARBA00023180"/>
    </source>
</evidence>
<evidence type="ECO:0000256" key="3">
    <source>
        <dbReference type="ARBA" id="ARBA00023157"/>
    </source>
</evidence>
<keyword evidence="5" id="KW-1133">Transmembrane helix</keyword>
<sequence>MQDEDGYITLNFKSRTSAITSGLPVEPSVSPLWRPMALTLLFLCLGMAAGLVTLGIMSPPVFKQQDYLPTQDRNLSEILQKVAKNICQELIQKPVGHKCNLCDTNWRYHGDRCYGFFRHNLTWAESKRYCAERNATLPKIFHQDTLDFIKGRTSFIRWIGLSRRNSDGIWIWEDGSRLSENVFKLLGNEEDQHCAYFHKGKIYTSLCEDTHYLICEQKTNTVRIDELI</sequence>
<dbReference type="InterPro" id="IPR033992">
    <property type="entry name" value="NKR-like_CTLD"/>
</dbReference>